<comment type="caution">
    <text evidence="5">The sequence shown here is derived from an EMBL/GenBank/DDBJ whole genome shotgun (WGS) entry which is preliminary data.</text>
</comment>
<dbReference type="Gene3D" id="2.40.50.140">
    <property type="entry name" value="Nucleic acid-binding proteins"/>
    <property type="match status" value="2"/>
</dbReference>
<feature type="domain" description="S1 motif" evidence="4">
    <location>
        <begin position="7"/>
        <end position="87"/>
    </location>
</feature>
<dbReference type="PANTHER" id="PTHR10724:SF7">
    <property type="entry name" value="SMALL RIBOSOMAL SUBUNIT PROTEIN BS1C"/>
    <property type="match status" value="1"/>
</dbReference>
<keyword evidence="2" id="KW-0689">Ribosomal protein</keyword>
<dbReference type="SUPFAM" id="SSF50249">
    <property type="entry name" value="Nucleic acid-binding proteins"/>
    <property type="match status" value="2"/>
</dbReference>
<comment type="similarity">
    <text evidence="1">Belongs to the bacterial ribosomal protein bS1 family.</text>
</comment>
<dbReference type="GO" id="GO:0003735">
    <property type="term" value="F:structural constituent of ribosome"/>
    <property type="evidence" value="ECO:0007669"/>
    <property type="project" value="TreeGrafter"/>
</dbReference>
<reference evidence="5" key="1">
    <citation type="submission" date="2021-03" db="EMBL/GenBank/DDBJ databases">
        <title>Whole genome shotgun sequence of Actinoplanes consettensis NBRC 14913.</title>
        <authorList>
            <person name="Komaki H."/>
            <person name="Tamura T."/>
        </authorList>
    </citation>
    <scope>NUCLEOTIDE SEQUENCE</scope>
    <source>
        <strain evidence="5">NBRC 14913</strain>
    </source>
</reference>
<evidence type="ECO:0000256" key="2">
    <source>
        <dbReference type="ARBA" id="ARBA00022980"/>
    </source>
</evidence>
<dbReference type="Proteomes" id="UP000680865">
    <property type="component" value="Unassembled WGS sequence"/>
</dbReference>
<dbReference type="PANTHER" id="PTHR10724">
    <property type="entry name" value="30S RIBOSOMAL PROTEIN S1"/>
    <property type="match status" value="1"/>
</dbReference>
<dbReference type="PROSITE" id="PS50126">
    <property type="entry name" value="S1"/>
    <property type="match status" value="2"/>
</dbReference>
<keyword evidence="6" id="KW-1185">Reference proteome</keyword>
<organism evidence="5 6">
    <name type="scientific">Winogradskya consettensis</name>
    <dbReference type="NCBI Taxonomy" id="113560"/>
    <lineage>
        <taxon>Bacteria</taxon>
        <taxon>Bacillati</taxon>
        <taxon>Actinomycetota</taxon>
        <taxon>Actinomycetes</taxon>
        <taxon>Micromonosporales</taxon>
        <taxon>Micromonosporaceae</taxon>
        <taxon>Winogradskya</taxon>
    </lineage>
</organism>
<proteinExistence type="inferred from homology"/>
<protein>
    <recommendedName>
        <fullName evidence="4">S1 motif domain-containing protein</fullName>
    </recommendedName>
</protein>
<gene>
    <name evidence="5" type="ORF">Aco04nite_20750</name>
</gene>
<evidence type="ECO:0000259" key="4">
    <source>
        <dbReference type="PROSITE" id="PS50126"/>
    </source>
</evidence>
<dbReference type="InterPro" id="IPR050437">
    <property type="entry name" value="Ribos_protein_bS1-like"/>
</dbReference>
<dbReference type="EMBL" id="BOQP01000008">
    <property type="protein sequence ID" value="GIM70528.1"/>
    <property type="molecule type" value="Genomic_DNA"/>
</dbReference>
<evidence type="ECO:0000313" key="5">
    <source>
        <dbReference type="EMBL" id="GIM70528.1"/>
    </source>
</evidence>
<dbReference type="GO" id="GO:0003729">
    <property type="term" value="F:mRNA binding"/>
    <property type="evidence" value="ECO:0007669"/>
    <property type="project" value="TreeGrafter"/>
</dbReference>
<feature type="domain" description="S1 motif" evidence="4">
    <location>
        <begin position="89"/>
        <end position="162"/>
    </location>
</feature>
<evidence type="ECO:0000313" key="6">
    <source>
        <dbReference type="Proteomes" id="UP000680865"/>
    </source>
</evidence>
<keyword evidence="3" id="KW-0687">Ribonucleoprotein</keyword>
<evidence type="ECO:0000256" key="3">
    <source>
        <dbReference type="ARBA" id="ARBA00023274"/>
    </source>
</evidence>
<dbReference type="InterPro" id="IPR012340">
    <property type="entry name" value="NA-bd_OB-fold"/>
</dbReference>
<name>A0A919VV41_9ACTN</name>
<dbReference type="AlphaFoldDB" id="A0A919VV41"/>
<dbReference type="SMART" id="SM00316">
    <property type="entry name" value="S1"/>
    <property type="match status" value="3"/>
</dbReference>
<sequence length="242" mass="26044">MTAVRIGETVTVTVTGFEPRNILVQLDGPGPGPGPAGRIPHSEMFDAAGTATIGQTFEAETISLDPIMLSARACANPAVRAFLLSLRRGQIISGTVTSVRNFGVFLALDGEPAESETGFIQVPELTWSHISSTTEVVEPGRRVTGKILDIDTRRAQVSVSLKALQPDPFLPYATRVGETLTAPVTKVVPFGSFIRLAPQVHAMLRGTDPYPIGTELTVTIAEVDLRRRRIRVELPVDDHPEA</sequence>
<accession>A0A919VV41</accession>
<dbReference type="InterPro" id="IPR003029">
    <property type="entry name" value="S1_domain"/>
</dbReference>
<dbReference type="GO" id="GO:0006412">
    <property type="term" value="P:translation"/>
    <property type="evidence" value="ECO:0007669"/>
    <property type="project" value="TreeGrafter"/>
</dbReference>
<evidence type="ECO:0000256" key="1">
    <source>
        <dbReference type="ARBA" id="ARBA00006767"/>
    </source>
</evidence>
<dbReference type="GO" id="GO:0022627">
    <property type="term" value="C:cytosolic small ribosomal subunit"/>
    <property type="evidence" value="ECO:0007669"/>
    <property type="project" value="TreeGrafter"/>
</dbReference>
<dbReference type="Pfam" id="PF00575">
    <property type="entry name" value="S1"/>
    <property type="match status" value="1"/>
</dbReference>